<accession>A0A7R8UGD3</accession>
<keyword evidence="3" id="KW-0378">Hydrolase</keyword>
<dbReference type="SMART" id="SM00645">
    <property type="entry name" value="Pept_C1"/>
    <property type="match status" value="1"/>
</dbReference>
<dbReference type="GO" id="GO:0008234">
    <property type="term" value="F:cysteine-type peptidase activity"/>
    <property type="evidence" value="ECO:0007669"/>
    <property type="project" value="UniProtKB-KW"/>
</dbReference>
<keyword evidence="4" id="KW-0788">Thiol protease</keyword>
<dbReference type="CDD" id="cd02248">
    <property type="entry name" value="Peptidase_C1A"/>
    <property type="match status" value="1"/>
</dbReference>
<keyword evidence="7" id="KW-0732">Signal</keyword>
<evidence type="ECO:0000313" key="10">
    <source>
        <dbReference type="EMBL" id="CAD7080372.1"/>
    </source>
</evidence>
<evidence type="ECO:0000256" key="4">
    <source>
        <dbReference type="ARBA" id="ARBA00022807"/>
    </source>
</evidence>
<protein>
    <submittedName>
        <fullName evidence="10">Uncharacterized protein</fullName>
    </submittedName>
</protein>
<dbReference type="OrthoDB" id="65740at2759"/>
<dbReference type="AlphaFoldDB" id="A0A7R8UGD3"/>
<gene>
    <name evidence="10" type="ORF">HERILL_LOCUS3529</name>
</gene>
<dbReference type="InterPro" id="IPR025661">
    <property type="entry name" value="Pept_asp_AS"/>
</dbReference>
<dbReference type="PANTHER" id="PTHR12411">
    <property type="entry name" value="CYSTEINE PROTEASE FAMILY C1-RELATED"/>
    <property type="match status" value="1"/>
</dbReference>
<feature type="domain" description="Peptidase C1A papain C-terminal" evidence="8">
    <location>
        <begin position="320"/>
        <end position="537"/>
    </location>
</feature>
<evidence type="ECO:0000256" key="3">
    <source>
        <dbReference type="ARBA" id="ARBA00022801"/>
    </source>
</evidence>
<dbReference type="InterPro" id="IPR013201">
    <property type="entry name" value="Prot_inhib_I29"/>
</dbReference>
<dbReference type="GO" id="GO:0006508">
    <property type="term" value="P:proteolysis"/>
    <property type="evidence" value="ECO:0007669"/>
    <property type="project" value="UniProtKB-KW"/>
</dbReference>
<keyword evidence="6" id="KW-1015">Disulfide bond</keyword>
<name>A0A7R8UGD3_HERIL</name>
<dbReference type="SUPFAM" id="SSF54001">
    <property type="entry name" value="Cysteine proteinases"/>
    <property type="match status" value="1"/>
</dbReference>
<reference evidence="10 11" key="1">
    <citation type="submission" date="2020-11" db="EMBL/GenBank/DDBJ databases">
        <authorList>
            <person name="Wallbank WR R."/>
            <person name="Pardo Diaz C."/>
            <person name="Kozak K."/>
            <person name="Martin S."/>
            <person name="Jiggins C."/>
            <person name="Moest M."/>
            <person name="Warren A I."/>
            <person name="Generalovic N T."/>
            <person name="Byers J.R.P. K."/>
            <person name="Montejo-Kovacevich G."/>
            <person name="Yen C E."/>
        </authorList>
    </citation>
    <scope>NUCLEOTIDE SEQUENCE [LARGE SCALE GENOMIC DNA]</scope>
</reference>
<dbReference type="PRINTS" id="PR00705">
    <property type="entry name" value="PAPAIN"/>
</dbReference>
<dbReference type="Pfam" id="PF08246">
    <property type="entry name" value="Inhibitor_I29"/>
    <property type="match status" value="1"/>
</dbReference>
<comment type="similarity">
    <text evidence="1">Belongs to the peptidase C1 family.</text>
</comment>
<evidence type="ECO:0000259" key="8">
    <source>
        <dbReference type="SMART" id="SM00645"/>
    </source>
</evidence>
<feature type="domain" description="Cathepsin propeptide inhibitor" evidence="9">
    <location>
        <begin position="234"/>
        <end position="290"/>
    </location>
</feature>
<dbReference type="Gene3D" id="3.90.70.10">
    <property type="entry name" value="Cysteine proteinases"/>
    <property type="match status" value="1"/>
</dbReference>
<evidence type="ECO:0000256" key="1">
    <source>
        <dbReference type="ARBA" id="ARBA00008455"/>
    </source>
</evidence>
<dbReference type="InterPro" id="IPR038765">
    <property type="entry name" value="Papain-like_cys_pep_sf"/>
</dbReference>
<dbReference type="InterPro" id="IPR000668">
    <property type="entry name" value="Peptidase_C1A_C"/>
</dbReference>
<evidence type="ECO:0000256" key="6">
    <source>
        <dbReference type="ARBA" id="ARBA00023157"/>
    </source>
</evidence>
<dbReference type="EMBL" id="LR899010">
    <property type="protein sequence ID" value="CAD7080372.1"/>
    <property type="molecule type" value="Genomic_DNA"/>
</dbReference>
<sequence>MRKSILVYLSCLVFATYSAKPPKWSKNYSVSGSIHFPKASIVQPFQAWFDSKNKRVRVDYNDGTVKKFEFVNATGSYYYSLIPDYHRDGITQICIGTRKPMRKASVLLPNARDFQYEQTKRIKGVKCDGFGSKEVNEFYEKKVTLWVGYNRKSGEKIPYPVQFDTTLYYKESGGLRDHFFIDYSDYKTSDIPEDVFQIFDPKDCYETLHTRHKKLSPFDELPDPSAAHHIDLEFERFTRKYNVLYKNSREKMLRKDIFRDNLRYINSINKANLGYKLAVNHFADRTPDEIGILNQSNFQRDYLDARKFPEKFENLDNDAIPESFDWREHNAVGPVRDQGDCGSCYAFAVVGAVEGAYFLKTGKLVNLSVQALMDCSWMQRNRGCLGGTARGSYRWITRYGGIPTEEDYGPYLGIEDICRPISASKLIPITGYVRLPSNDKRALKVAIFKRGPIAVTIDTSPRSFQFYESGIYNDPSCRSGNDEQSHAALAVGYGELDGKKYWLIKNSWSDYWGMKGYMLMDASGNTCGILNTATYPEM</sequence>
<evidence type="ECO:0000256" key="5">
    <source>
        <dbReference type="ARBA" id="ARBA00023145"/>
    </source>
</evidence>
<feature type="chain" id="PRO_5030705688" evidence="7">
    <location>
        <begin position="19"/>
        <end position="538"/>
    </location>
</feature>
<proteinExistence type="inferred from homology"/>
<dbReference type="InParanoid" id="A0A7R8UGD3"/>
<dbReference type="InterPro" id="IPR000169">
    <property type="entry name" value="Pept_cys_AS"/>
</dbReference>
<keyword evidence="5" id="KW-0865">Zymogen</keyword>
<evidence type="ECO:0000256" key="2">
    <source>
        <dbReference type="ARBA" id="ARBA00022670"/>
    </source>
</evidence>
<evidence type="ECO:0000313" key="11">
    <source>
        <dbReference type="Proteomes" id="UP000594454"/>
    </source>
</evidence>
<evidence type="ECO:0000256" key="7">
    <source>
        <dbReference type="SAM" id="SignalP"/>
    </source>
</evidence>
<dbReference type="FunFam" id="3.90.70.10:FF:000332">
    <property type="entry name" value="Cathepsin L1"/>
    <property type="match status" value="1"/>
</dbReference>
<feature type="signal peptide" evidence="7">
    <location>
        <begin position="1"/>
        <end position="18"/>
    </location>
</feature>
<dbReference type="PROSITE" id="PS00640">
    <property type="entry name" value="THIOL_PROTEASE_ASN"/>
    <property type="match status" value="1"/>
</dbReference>
<dbReference type="Proteomes" id="UP000594454">
    <property type="component" value="Chromosome 2"/>
</dbReference>
<dbReference type="InterPro" id="IPR013128">
    <property type="entry name" value="Peptidase_C1A"/>
</dbReference>
<dbReference type="SMART" id="SM00848">
    <property type="entry name" value="Inhibitor_I29"/>
    <property type="match status" value="1"/>
</dbReference>
<dbReference type="PROSITE" id="PS00139">
    <property type="entry name" value="THIOL_PROTEASE_CYS"/>
    <property type="match status" value="1"/>
</dbReference>
<evidence type="ECO:0000259" key="9">
    <source>
        <dbReference type="SMART" id="SM00848"/>
    </source>
</evidence>
<organism evidence="10 11">
    <name type="scientific">Hermetia illucens</name>
    <name type="common">Black soldier fly</name>
    <dbReference type="NCBI Taxonomy" id="343691"/>
    <lineage>
        <taxon>Eukaryota</taxon>
        <taxon>Metazoa</taxon>
        <taxon>Ecdysozoa</taxon>
        <taxon>Arthropoda</taxon>
        <taxon>Hexapoda</taxon>
        <taxon>Insecta</taxon>
        <taxon>Pterygota</taxon>
        <taxon>Neoptera</taxon>
        <taxon>Endopterygota</taxon>
        <taxon>Diptera</taxon>
        <taxon>Brachycera</taxon>
        <taxon>Stratiomyomorpha</taxon>
        <taxon>Stratiomyidae</taxon>
        <taxon>Hermetiinae</taxon>
        <taxon>Hermetia</taxon>
    </lineage>
</organism>
<dbReference type="InterPro" id="IPR039417">
    <property type="entry name" value="Peptidase_C1A_papain-like"/>
</dbReference>
<keyword evidence="2" id="KW-0645">Protease</keyword>
<keyword evidence="11" id="KW-1185">Reference proteome</keyword>
<dbReference type="Pfam" id="PF00112">
    <property type="entry name" value="Peptidase_C1"/>
    <property type="match status" value="1"/>
</dbReference>